<gene>
    <name evidence="1" type="ORF">E2493_02140</name>
</gene>
<dbReference type="AlphaFoldDB" id="A0A4Y8ZVL8"/>
<comment type="caution">
    <text evidence="1">The sequence shown here is derived from an EMBL/GenBank/DDBJ whole genome shotgun (WGS) entry which is preliminary data.</text>
</comment>
<reference evidence="1 2" key="1">
    <citation type="submission" date="2019-03" db="EMBL/GenBank/DDBJ databases">
        <title>Genome sequence of Sphingomonas sp. 17J27-24.</title>
        <authorList>
            <person name="Kim M."/>
            <person name="Maeng S."/>
            <person name="Sathiyaraj S."/>
        </authorList>
    </citation>
    <scope>NUCLEOTIDE SEQUENCE [LARGE SCALE GENOMIC DNA]</scope>
    <source>
        <strain evidence="1 2">17J27-24</strain>
    </source>
</reference>
<evidence type="ECO:0000313" key="1">
    <source>
        <dbReference type="EMBL" id="TFI60068.1"/>
    </source>
</evidence>
<dbReference type="RefSeq" id="WP_135083245.1">
    <property type="nucleotide sequence ID" value="NZ_SPDV01000002.1"/>
</dbReference>
<evidence type="ECO:0000313" key="2">
    <source>
        <dbReference type="Proteomes" id="UP000298213"/>
    </source>
</evidence>
<dbReference type="EMBL" id="SPDV01000002">
    <property type="protein sequence ID" value="TFI60068.1"/>
    <property type="molecule type" value="Genomic_DNA"/>
</dbReference>
<dbReference type="OrthoDB" id="7207527at2"/>
<protein>
    <submittedName>
        <fullName evidence="1">Uncharacterized protein</fullName>
    </submittedName>
</protein>
<proteinExistence type="predicted"/>
<organism evidence="1 2">
    <name type="scientific">Sphingomonas parva</name>
    <dbReference type="NCBI Taxonomy" id="2555898"/>
    <lineage>
        <taxon>Bacteria</taxon>
        <taxon>Pseudomonadati</taxon>
        <taxon>Pseudomonadota</taxon>
        <taxon>Alphaproteobacteria</taxon>
        <taxon>Sphingomonadales</taxon>
        <taxon>Sphingomonadaceae</taxon>
        <taxon>Sphingomonas</taxon>
    </lineage>
</organism>
<keyword evidence="2" id="KW-1185">Reference proteome</keyword>
<accession>A0A4Y8ZVL8</accession>
<sequence>MIAAGWALLAAAIVPAAPVDRRAAADFAVFELGAEARHGVTGPDLAEQTHHLLTVMSDLGLIDYRRADVSREQVASCLTGSAEPDPERRACLRRAHDFASGQRPLVVIVLGFTEERGAWQRMECVGPQSEGESRYVYVTQAFHPRADLREEARRDVLRCVAPALAM</sequence>
<dbReference type="Proteomes" id="UP000298213">
    <property type="component" value="Unassembled WGS sequence"/>
</dbReference>
<name>A0A4Y8ZVL8_9SPHN</name>